<evidence type="ECO:0000313" key="3">
    <source>
        <dbReference type="EMBL" id="CAA7410308.1"/>
    </source>
</evidence>
<dbReference type="OrthoDB" id="424465at2759"/>
<dbReference type="PROSITE" id="PS51184">
    <property type="entry name" value="JMJC"/>
    <property type="match status" value="1"/>
</dbReference>
<reference evidence="3" key="1">
    <citation type="submission" date="2020-02" db="EMBL/GenBank/DDBJ databases">
        <authorList>
            <person name="Scholz U."/>
            <person name="Mascher M."/>
            <person name="Fiebig A."/>
        </authorList>
    </citation>
    <scope>NUCLEOTIDE SEQUENCE</scope>
</reference>
<organism evidence="3 4">
    <name type="scientific">Spirodela intermedia</name>
    <name type="common">Intermediate duckweed</name>
    <dbReference type="NCBI Taxonomy" id="51605"/>
    <lineage>
        <taxon>Eukaryota</taxon>
        <taxon>Viridiplantae</taxon>
        <taxon>Streptophyta</taxon>
        <taxon>Embryophyta</taxon>
        <taxon>Tracheophyta</taxon>
        <taxon>Spermatophyta</taxon>
        <taxon>Magnoliopsida</taxon>
        <taxon>Liliopsida</taxon>
        <taxon>Araceae</taxon>
        <taxon>Lemnoideae</taxon>
        <taxon>Spirodela</taxon>
    </lineage>
</organism>
<evidence type="ECO:0000313" key="4">
    <source>
        <dbReference type="Proteomes" id="UP000663760"/>
    </source>
</evidence>
<feature type="domain" description="JmjC" evidence="2">
    <location>
        <begin position="127"/>
        <end position="299"/>
    </location>
</feature>
<dbReference type="InterPro" id="IPR003347">
    <property type="entry name" value="JmjC_dom"/>
</dbReference>
<dbReference type="SUPFAM" id="SSF51197">
    <property type="entry name" value="Clavaminate synthase-like"/>
    <property type="match status" value="1"/>
</dbReference>
<dbReference type="GO" id="GO:0005737">
    <property type="term" value="C:cytoplasm"/>
    <property type="evidence" value="ECO:0007669"/>
    <property type="project" value="TreeGrafter"/>
</dbReference>
<accession>A0A7I8LM27</accession>
<protein>
    <recommendedName>
        <fullName evidence="2">JmjC domain-containing protein</fullName>
    </recommendedName>
</protein>
<dbReference type="GO" id="GO:0016706">
    <property type="term" value="F:2-oxoglutarate-dependent dioxygenase activity"/>
    <property type="evidence" value="ECO:0007669"/>
    <property type="project" value="TreeGrafter"/>
</dbReference>
<dbReference type="PANTHER" id="PTHR12480:SF6">
    <property type="entry name" value="2-OXOGLUTARATE AND IRON-DEPENDENT OXYGENASE JMJD4"/>
    <property type="match status" value="1"/>
</dbReference>
<sequence length="512" mass="59510">MGLRIEGKIARVNGKELRYAEFAERYLTKNQPVVLTGLMEGWRACEDWVTDDGRPNLGFLSAHFGVSKVTVADCSRREFTDQKRTEMSVSEFMDYWEMFSAGSCHSKNTNLNEDSQPLLYLKDWHFVKEHPAYVAYETPSFFRDDWLNIYLDSYNMHQGSKMQRDQNEINCSDYRFVYMGPKGTWTPLHADVFRSYSWSANVCGKKHWYLLPPFQSRLLFDRNQRNTVYNIFDEVCENQFPGFPQTVWWECVQEKGDIIFVPSGWFHQVHNLEDTISINHNWFNGHNLDFVWNLLLSDYCEAKNYIEDIRDICDDFEWLCQRNLAANTGMNFYDFFIFIVRWTVASSVLLRQLKREESSLFSSLTKVVQHLVSNLIAVYNVAKGMESVEAFTEDNLPRYSGEDWSLLCDVDRTLGEDEFQEFARAIMESNGLNDELKEQDLELNSESFLSDGYFSACFSPSVLQKLDPLCSSRVSLCSPGDLLRLIEHFFLGPDGVCSGLDLSLFPDIPFKS</sequence>
<dbReference type="EMBL" id="LR746280">
    <property type="protein sequence ID" value="CAA7410308.1"/>
    <property type="molecule type" value="Genomic_DNA"/>
</dbReference>
<dbReference type="Pfam" id="PF13621">
    <property type="entry name" value="Cupin_8"/>
    <property type="match status" value="1"/>
</dbReference>
<dbReference type="AlphaFoldDB" id="A0A7I8LM27"/>
<dbReference type="Gene3D" id="2.60.120.650">
    <property type="entry name" value="Cupin"/>
    <property type="match status" value="1"/>
</dbReference>
<keyword evidence="4" id="KW-1185">Reference proteome</keyword>
<dbReference type="GO" id="GO:0005634">
    <property type="term" value="C:nucleus"/>
    <property type="evidence" value="ECO:0007669"/>
    <property type="project" value="TreeGrafter"/>
</dbReference>
<dbReference type="InterPro" id="IPR041667">
    <property type="entry name" value="Cupin_8"/>
</dbReference>
<dbReference type="PANTHER" id="PTHR12480">
    <property type="entry name" value="ARGININE DEMETHYLASE AND LYSYL-HYDROXYLASE JMJD"/>
    <property type="match status" value="1"/>
</dbReference>
<dbReference type="GO" id="GO:0043565">
    <property type="term" value="F:sequence-specific DNA binding"/>
    <property type="evidence" value="ECO:0007669"/>
    <property type="project" value="TreeGrafter"/>
</dbReference>
<dbReference type="Proteomes" id="UP000663760">
    <property type="component" value="Chromosome 17"/>
</dbReference>
<proteinExistence type="inferred from homology"/>
<evidence type="ECO:0000256" key="1">
    <source>
        <dbReference type="ARBA" id="ARBA00006801"/>
    </source>
</evidence>
<dbReference type="SMART" id="SM00558">
    <property type="entry name" value="JmjC"/>
    <property type="match status" value="1"/>
</dbReference>
<name>A0A7I8LM27_SPIIN</name>
<dbReference type="InterPro" id="IPR050910">
    <property type="entry name" value="JMJD6_ArgDemeth/LysHydrox"/>
</dbReference>
<dbReference type="GO" id="GO:0045905">
    <property type="term" value="P:positive regulation of translational termination"/>
    <property type="evidence" value="ECO:0007669"/>
    <property type="project" value="TreeGrafter"/>
</dbReference>
<gene>
    <name evidence="3" type="ORF">SI8410_17020986</name>
</gene>
<comment type="similarity">
    <text evidence="1">Belongs to the JARID1 histone demethylase family.</text>
</comment>
<evidence type="ECO:0000259" key="2">
    <source>
        <dbReference type="PROSITE" id="PS51184"/>
    </source>
</evidence>